<dbReference type="PANTHER" id="PTHR47087">
    <property type="entry name" value="METHIONINE S-METHYLTRANSFERASE"/>
    <property type="match status" value="1"/>
</dbReference>
<comment type="caution">
    <text evidence="1">The sequence shown here is derived from an EMBL/GenBank/DDBJ whole genome shotgun (WGS) entry which is preliminary data.</text>
</comment>
<organism evidence="1 2">
    <name type="scientific">Ensete ventricosum</name>
    <name type="common">Abyssinian banana</name>
    <name type="synonym">Musa ensete</name>
    <dbReference type="NCBI Taxonomy" id="4639"/>
    <lineage>
        <taxon>Eukaryota</taxon>
        <taxon>Viridiplantae</taxon>
        <taxon>Streptophyta</taxon>
        <taxon>Embryophyta</taxon>
        <taxon>Tracheophyta</taxon>
        <taxon>Spermatophyta</taxon>
        <taxon>Magnoliopsida</taxon>
        <taxon>Liliopsida</taxon>
        <taxon>Zingiberales</taxon>
        <taxon>Musaceae</taxon>
        <taxon>Ensete</taxon>
    </lineage>
</organism>
<proteinExistence type="predicted"/>
<evidence type="ECO:0000313" key="2">
    <source>
        <dbReference type="Proteomes" id="UP000287651"/>
    </source>
</evidence>
<dbReference type="PANTHER" id="PTHR47087:SF1">
    <property type="entry name" value="METHIONINE S-METHYLTRANSFERASE"/>
    <property type="match status" value="1"/>
</dbReference>
<dbReference type="EMBL" id="AMZH03000361">
    <property type="protein sequence ID" value="RRT84148.1"/>
    <property type="molecule type" value="Genomic_DNA"/>
</dbReference>
<accession>A0A427B6Q8</accession>
<dbReference type="AlphaFoldDB" id="A0A427B6Q8"/>
<sequence>MSFYTTHPRLSVPETFNAPIAYHTVVSLHAILGPGSVVHVSLTATAMGRPYLHHVGSSGAESTMPVSAWAFVKSGCRISHALSVYSCQLRQPNQNVTVFPSRSVAIENALRLFSPRLAIVDEHLTRNLPKQWLTSLEIEGTNDELEDIITVIEAPRQSDLMIELIKKLKPQVVITGMAQFEAITTSAFENLLNTTGELGARLFLDISDHFELSSLPGSNGVLKYLAGKILPSHAAILCGLVKNQVKTI</sequence>
<reference evidence="1 2" key="1">
    <citation type="journal article" date="2014" name="Agronomy (Basel)">
        <title>A Draft Genome Sequence for Ensete ventricosum, the Drought-Tolerant Tree Against Hunger.</title>
        <authorList>
            <person name="Harrison J."/>
            <person name="Moore K.A."/>
            <person name="Paszkiewicz K."/>
            <person name="Jones T."/>
            <person name="Grant M."/>
            <person name="Ambacheew D."/>
            <person name="Muzemil S."/>
            <person name="Studholme D.J."/>
        </authorList>
    </citation>
    <scope>NUCLEOTIDE SEQUENCE [LARGE SCALE GENOMIC DNA]</scope>
</reference>
<dbReference type="Proteomes" id="UP000287651">
    <property type="component" value="Unassembled WGS sequence"/>
</dbReference>
<name>A0A427B6Q8_ENSVE</name>
<evidence type="ECO:0000313" key="1">
    <source>
        <dbReference type="EMBL" id="RRT84148.1"/>
    </source>
</evidence>
<protein>
    <submittedName>
        <fullName evidence="1">Uncharacterized protein</fullName>
    </submittedName>
</protein>
<gene>
    <name evidence="1" type="ORF">B296_00008075</name>
</gene>